<feature type="compositionally biased region" description="Basic and acidic residues" evidence="1">
    <location>
        <begin position="65"/>
        <end position="74"/>
    </location>
</feature>
<dbReference type="AlphaFoldDB" id="A0A517WJE6"/>
<evidence type="ECO:0000313" key="3">
    <source>
        <dbReference type="EMBL" id="QDU05380.1"/>
    </source>
</evidence>
<reference evidence="3 4" key="1">
    <citation type="submission" date="2019-02" db="EMBL/GenBank/DDBJ databases">
        <title>Deep-cultivation of Planctomycetes and their phenomic and genomic characterization uncovers novel biology.</title>
        <authorList>
            <person name="Wiegand S."/>
            <person name="Jogler M."/>
            <person name="Boedeker C."/>
            <person name="Pinto D."/>
            <person name="Vollmers J."/>
            <person name="Rivas-Marin E."/>
            <person name="Kohn T."/>
            <person name="Peeters S.H."/>
            <person name="Heuer A."/>
            <person name="Rast P."/>
            <person name="Oberbeckmann S."/>
            <person name="Bunk B."/>
            <person name="Jeske O."/>
            <person name="Meyerdierks A."/>
            <person name="Storesund J.E."/>
            <person name="Kallscheuer N."/>
            <person name="Luecker S."/>
            <person name="Lage O.M."/>
            <person name="Pohl T."/>
            <person name="Merkel B.J."/>
            <person name="Hornburger P."/>
            <person name="Mueller R.-W."/>
            <person name="Bruemmer F."/>
            <person name="Labrenz M."/>
            <person name="Spormann A.M."/>
            <person name="Op den Camp H."/>
            <person name="Overmann J."/>
            <person name="Amann R."/>
            <person name="Jetten M.S.M."/>
            <person name="Mascher T."/>
            <person name="Medema M.H."/>
            <person name="Devos D.P."/>
            <person name="Kaster A.-K."/>
            <person name="Ovreas L."/>
            <person name="Rohde M."/>
            <person name="Galperin M.Y."/>
            <person name="Jogler C."/>
        </authorList>
    </citation>
    <scope>NUCLEOTIDE SEQUENCE [LARGE SCALE GENOMIC DNA]</scope>
    <source>
        <strain evidence="3 4">V6</strain>
    </source>
</reference>
<evidence type="ECO:0000256" key="1">
    <source>
        <dbReference type="SAM" id="MobiDB-lite"/>
    </source>
</evidence>
<feature type="signal peptide" evidence="2">
    <location>
        <begin position="1"/>
        <end position="29"/>
    </location>
</feature>
<keyword evidence="2" id="KW-0732">Signal</keyword>
<accession>A0A517WJE6</accession>
<gene>
    <name evidence="3" type="ORF">V6x_51160</name>
</gene>
<organism evidence="3 4">
    <name type="scientific">Gimesia chilikensis</name>
    <dbReference type="NCBI Taxonomy" id="2605989"/>
    <lineage>
        <taxon>Bacteria</taxon>
        <taxon>Pseudomonadati</taxon>
        <taxon>Planctomycetota</taxon>
        <taxon>Planctomycetia</taxon>
        <taxon>Planctomycetales</taxon>
        <taxon>Planctomycetaceae</taxon>
        <taxon>Gimesia</taxon>
    </lineage>
</organism>
<feature type="chain" id="PRO_5021705031" evidence="2">
    <location>
        <begin position="30"/>
        <end position="160"/>
    </location>
</feature>
<dbReference type="Proteomes" id="UP000320722">
    <property type="component" value="Chromosome"/>
</dbReference>
<evidence type="ECO:0000256" key="2">
    <source>
        <dbReference type="SAM" id="SignalP"/>
    </source>
</evidence>
<feature type="region of interest" description="Disordered" evidence="1">
    <location>
        <begin position="48"/>
        <end position="86"/>
    </location>
</feature>
<name>A0A517WJE6_9PLAN</name>
<evidence type="ECO:0000313" key="4">
    <source>
        <dbReference type="Proteomes" id="UP000320722"/>
    </source>
</evidence>
<protein>
    <submittedName>
        <fullName evidence="3">Uncharacterized protein</fullName>
    </submittedName>
</protein>
<proteinExistence type="predicted"/>
<dbReference type="EMBL" id="CP036347">
    <property type="protein sequence ID" value="QDU05380.1"/>
    <property type="molecule type" value="Genomic_DNA"/>
</dbReference>
<sequence precursor="true">MGMFRKTVSLILIPFVMLTQSFAFGHAHAGNQLAGHDLRAHIHLNSSEADAEHEHVHSHGKHSHAHGDHAHSEQEQEPSSQLNSPFDHDSSAIYLNSADLTSGARSSINLDVNDLLLWSLTGADSVTEVVPAYGPALREPDCAPPDPAAPLFLRHHAFLI</sequence>